<evidence type="ECO:0000256" key="3">
    <source>
        <dbReference type="ARBA" id="ARBA00023163"/>
    </source>
</evidence>
<accession>A0ABS7QYP5</accession>
<evidence type="ECO:0000313" key="6">
    <source>
        <dbReference type="Proteomes" id="UP001198565"/>
    </source>
</evidence>
<evidence type="ECO:0000313" key="5">
    <source>
        <dbReference type="EMBL" id="MBY8886907.1"/>
    </source>
</evidence>
<dbReference type="InterPro" id="IPR036388">
    <property type="entry name" value="WH-like_DNA-bd_sf"/>
</dbReference>
<dbReference type="InterPro" id="IPR036390">
    <property type="entry name" value="WH_DNA-bd_sf"/>
</dbReference>
<dbReference type="InterPro" id="IPR028978">
    <property type="entry name" value="Chorismate_lyase_/UTRA_dom_sf"/>
</dbReference>
<dbReference type="SUPFAM" id="SSF46785">
    <property type="entry name" value="Winged helix' DNA-binding domain"/>
    <property type="match status" value="1"/>
</dbReference>
<evidence type="ECO:0000259" key="4">
    <source>
        <dbReference type="PROSITE" id="PS50949"/>
    </source>
</evidence>
<keyword evidence="2" id="KW-0238">DNA-binding</keyword>
<keyword evidence="3" id="KW-0804">Transcription</keyword>
<dbReference type="PANTHER" id="PTHR44846:SF17">
    <property type="entry name" value="GNTR-FAMILY TRANSCRIPTIONAL REGULATOR"/>
    <property type="match status" value="1"/>
</dbReference>
<dbReference type="Proteomes" id="UP001198565">
    <property type="component" value="Unassembled WGS sequence"/>
</dbReference>
<evidence type="ECO:0000256" key="2">
    <source>
        <dbReference type="ARBA" id="ARBA00023125"/>
    </source>
</evidence>
<dbReference type="InterPro" id="IPR000524">
    <property type="entry name" value="Tscrpt_reg_HTH_GntR"/>
</dbReference>
<dbReference type="CDD" id="cd07377">
    <property type="entry name" value="WHTH_GntR"/>
    <property type="match status" value="1"/>
</dbReference>
<feature type="domain" description="HTH gntR-type" evidence="4">
    <location>
        <begin position="7"/>
        <end position="75"/>
    </location>
</feature>
<evidence type="ECO:0000256" key="1">
    <source>
        <dbReference type="ARBA" id="ARBA00023015"/>
    </source>
</evidence>
<dbReference type="SMART" id="SM00345">
    <property type="entry name" value="HTH_GNTR"/>
    <property type="match status" value="1"/>
</dbReference>
<reference evidence="5 6" key="1">
    <citation type="submission" date="2021-08" db="EMBL/GenBank/DDBJ databases">
        <title>Streptomyces sp. PTM05 isolated from lichen.</title>
        <authorList>
            <person name="Somphong A."/>
            <person name="Phongsopitanun W."/>
            <person name="Tanasupawat S."/>
        </authorList>
    </citation>
    <scope>NUCLEOTIDE SEQUENCE [LARGE SCALE GENOMIC DNA]</scope>
    <source>
        <strain evidence="5 6">Ptm05</strain>
    </source>
</reference>
<dbReference type="Gene3D" id="3.40.1410.10">
    <property type="entry name" value="Chorismate lyase-like"/>
    <property type="match status" value="1"/>
</dbReference>
<name>A0ABS7QYP5_9ACTN</name>
<keyword evidence="6" id="KW-1185">Reference proteome</keyword>
<comment type="caution">
    <text evidence="5">The sequence shown here is derived from an EMBL/GenBank/DDBJ whole genome shotgun (WGS) entry which is preliminary data.</text>
</comment>
<dbReference type="SUPFAM" id="SSF64288">
    <property type="entry name" value="Chorismate lyase-like"/>
    <property type="match status" value="1"/>
</dbReference>
<dbReference type="Gene3D" id="1.10.10.10">
    <property type="entry name" value="Winged helix-like DNA-binding domain superfamily/Winged helix DNA-binding domain"/>
    <property type="match status" value="1"/>
</dbReference>
<dbReference type="PRINTS" id="PR00035">
    <property type="entry name" value="HTHGNTR"/>
</dbReference>
<dbReference type="InterPro" id="IPR050679">
    <property type="entry name" value="Bact_HTH_transcr_reg"/>
</dbReference>
<dbReference type="PANTHER" id="PTHR44846">
    <property type="entry name" value="MANNOSYL-D-GLYCERATE TRANSPORT/METABOLISM SYSTEM REPRESSOR MNGR-RELATED"/>
    <property type="match status" value="1"/>
</dbReference>
<dbReference type="RefSeq" id="WP_222979583.1">
    <property type="nucleotide sequence ID" value="NZ_JAINVZ010000012.1"/>
</dbReference>
<dbReference type="PROSITE" id="PS50949">
    <property type="entry name" value="HTH_GNTR"/>
    <property type="match status" value="1"/>
</dbReference>
<gene>
    <name evidence="5" type="ORF">K7472_18875</name>
</gene>
<organism evidence="5 6">
    <name type="scientific">Streptantibioticus parmotrematis</name>
    <dbReference type="NCBI Taxonomy" id="2873249"/>
    <lineage>
        <taxon>Bacteria</taxon>
        <taxon>Bacillati</taxon>
        <taxon>Actinomycetota</taxon>
        <taxon>Actinomycetes</taxon>
        <taxon>Kitasatosporales</taxon>
        <taxon>Streptomycetaceae</taxon>
        <taxon>Streptantibioticus</taxon>
    </lineage>
</organism>
<sequence>MLEQPSDARYMQLARLLSDRIMSGEWPPGTRIPTEAEMLKEYGISKTTIRAALNELSHQGLVQGVQGRGTFVRDWAGAREAATVSRAVHRRGKHLVLTDDLRQVGEPVVSRVGISGDAAAYLGRDPERGEGGMAVDRTLTDPAGGVLLHRLTLPGDLVETAPAVLDSPAAPVEQIYDMLSAAGLSLGWTEYVTARPSLPSELSALSMPEHGPILITHRVTHADDQPLIHEQLSASAARTHLAFPITATRAPARPK</sequence>
<protein>
    <submittedName>
        <fullName evidence="5">GntR family transcriptional regulator</fullName>
    </submittedName>
</protein>
<dbReference type="Pfam" id="PF00392">
    <property type="entry name" value="GntR"/>
    <property type="match status" value="1"/>
</dbReference>
<keyword evidence="1" id="KW-0805">Transcription regulation</keyword>
<proteinExistence type="predicted"/>
<dbReference type="EMBL" id="JAINVZ010000012">
    <property type="protein sequence ID" value="MBY8886907.1"/>
    <property type="molecule type" value="Genomic_DNA"/>
</dbReference>